<dbReference type="HOGENOM" id="CLU_975415_0_0_9"/>
<dbReference type="STRING" id="1367477.N288_23110"/>
<keyword evidence="2" id="KW-1133">Transmembrane helix</keyword>
<dbReference type="KEGG" id="bif:N288_23110"/>
<proteinExistence type="predicted"/>
<sequence>MEYVRGIALADGEKVIRQYEATTLDNPKTEGYIIATDRRLIFSGEAKGLKGQSMIVKDVKMDHVTGVHAFIGGGNNFSQIVLIAVFTIVTLILGSLLPVFYLGLLFPAFIVYKLIKNPLKTSMMSMIIMADNQTPSSISISAAAQSGSIISALFSKQGFDGNHAWMSVSAAPGKDTLAMIKEIGALVLDIQAKGEHAAIRWMGSTTKAENSKGSKVVKSLKGQQENASNNVQELRKASSDEEYFN</sequence>
<name>U5LIE5_9BACI</name>
<keyword evidence="4" id="KW-1185">Reference proteome</keyword>
<evidence type="ECO:0000256" key="2">
    <source>
        <dbReference type="SAM" id="Phobius"/>
    </source>
</evidence>
<evidence type="ECO:0000313" key="3">
    <source>
        <dbReference type="EMBL" id="AGX06461.1"/>
    </source>
</evidence>
<protein>
    <submittedName>
        <fullName evidence="3">Uncharacterized protein</fullName>
    </submittedName>
</protein>
<dbReference type="EMBL" id="CP006643">
    <property type="protein sequence ID" value="AGX06461.1"/>
    <property type="molecule type" value="Genomic_DNA"/>
</dbReference>
<evidence type="ECO:0000256" key="1">
    <source>
        <dbReference type="SAM" id="MobiDB-lite"/>
    </source>
</evidence>
<keyword evidence="2" id="KW-0812">Transmembrane</keyword>
<reference evidence="3 4" key="1">
    <citation type="submission" date="2013-07" db="EMBL/GenBank/DDBJ databases">
        <title>Complete genome sequence of Bacillus infantis NRRL B-14911 that has potential to induce cardiac disease by antigenic mimicry.</title>
        <authorList>
            <person name="Massilamany C."/>
            <person name="Smith T.P.L."/>
            <person name="Loy J.D."/>
            <person name="Barletta R."/>
            <person name="Reddy J."/>
        </authorList>
    </citation>
    <scope>NUCLEOTIDE SEQUENCE [LARGE SCALE GENOMIC DNA]</scope>
    <source>
        <strain evidence="3 4">NRRL B-14911</strain>
    </source>
</reference>
<keyword evidence="2" id="KW-0472">Membrane</keyword>
<evidence type="ECO:0000313" key="4">
    <source>
        <dbReference type="Proteomes" id="UP000017805"/>
    </source>
</evidence>
<gene>
    <name evidence="3" type="ORF">N288_23110</name>
</gene>
<accession>U5LIE5</accession>
<feature type="region of interest" description="Disordered" evidence="1">
    <location>
        <begin position="210"/>
        <end position="245"/>
    </location>
</feature>
<dbReference type="AlphaFoldDB" id="U5LIE5"/>
<feature type="compositionally biased region" description="Low complexity" evidence="1">
    <location>
        <begin position="211"/>
        <end position="222"/>
    </location>
</feature>
<dbReference type="OrthoDB" id="2922473at2"/>
<feature type="transmembrane region" description="Helical" evidence="2">
    <location>
        <begin position="82"/>
        <end position="115"/>
    </location>
</feature>
<dbReference type="RefSeq" id="WP_009792764.1">
    <property type="nucleotide sequence ID" value="NC_022524.1"/>
</dbReference>
<dbReference type="Proteomes" id="UP000017805">
    <property type="component" value="Chromosome"/>
</dbReference>
<dbReference type="PATRIC" id="fig|1367477.3.peg.4613"/>
<organism evidence="3 4">
    <name type="scientific">Bacillus infantis NRRL B-14911</name>
    <dbReference type="NCBI Taxonomy" id="1367477"/>
    <lineage>
        <taxon>Bacteria</taxon>
        <taxon>Bacillati</taxon>
        <taxon>Bacillota</taxon>
        <taxon>Bacilli</taxon>
        <taxon>Bacillales</taxon>
        <taxon>Bacillaceae</taxon>
        <taxon>Bacillus</taxon>
    </lineage>
</organism>
<feature type="compositionally biased region" description="Polar residues" evidence="1">
    <location>
        <begin position="223"/>
        <end position="232"/>
    </location>
</feature>